<keyword evidence="2" id="KW-0964">Secreted</keyword>
<reference evidence="11" key="2">
    <citation type="submission" date="2025-09" db="UniProtKB">
        <authorList>
            <consortium name="Ensembl"/>
        </authorList>
    </citation>
    <scope>IDENTIFICATION</scope>
</reference>
<proteinExistence type="inferred from homology"/>
<dbReference type="InterPro" id="IPR013320">
    <property type="entry name" value="ConA-like_dom_sf"/>
</dbReference>
<comment type="caution">
    <text evidence="8">Lacks conserved residue(s) required for the propagation of feature annotation.</text>
</comment>
<evidence type="ECO:0000256" key="3">
    <source>
        <dbReference type="ARBA" id="ARBA00022723"/>
    </source>
</evidence>
<feature type="domain" description="Pentraxin (PTX)" evidence="10">
    <location>
        <begin position="33"/>
        <end position="233"/>
    </location>
</feature>
<dbReference type="AlphaFoldDB" id="A0A3B4ARX0"/>
<dbReference type="InterPro" id="IPR001759">
    <property type="entry name" value="PTX_dom"/>
</dbReference>
<dbReference type="PRINTS" id="PR00895">
    <property type="entry name" value="PENTAXIN"/>
</dbReference>
<evidence type="ECO:0000256" key="4">
    <source>
        <dbReference type="ARBA" id="ARBA00022729"/>
    </source>
</evidence>
<reference evidence="11" key="1">
    <citation type="submission" date="2025-08" db="UniProtKB">
        <authorList>
            <consortium name="Ensembl"/>
        </authorList>
    </citation>
    <scope>IDENTIFICATION</scope>
</reference>
<dbReference type="PROSITE" id="PS51828">
    <property type="entry name" value="PTX_2"/>
    <property type="match status" value="1"/>
</dbReference>
<dbReference type="GO" id="GO:0005576">
    <property type="term" value="C:extracellular region"/>
    <property type="evidence" value="ECO:0007669"/>
    <property type="project" value="UniProtKB-SubCell"/>
</dbReference>
<sequence length="233" mass="26564">LEFTNTFHLMSSTFPGDVMLTRGTALLLRLNMTGKMLVFPQETNTAHVRLTPSRQNLGAVTVCMRYFSDLTRPFTFFGLATPSYNNDFHIFKMPARDEINVDVRNIVLNFKGQDYQLNRWQSVCGTWDAASGLVQLWVDGKPSSMKFSTESNISGPMIIVLGQDQDSYGGSFDSGRSFVGMISDVHMWDYVLPPHHINNYRRKFTFPPGNVLNWNLIEFQIVGKVLIQEEQHL</sequence>
<dbReference type="SMART" id="SM00159">
    <property type="entry name" value="PTX"/>
    <property type="match status" value="1"/>
</dbReference>
<dbReference type="PANTHER" id="PTHR45869:SF7">
    <property type="entry name" value="C-REACTIVE PROTEIN"/>
    <property type="match status" value="1"/>
</dbReference>
<keyword evidence="5 9" id="KW-0106">Calcium</keyword>
<evidence type="ECO:0000259" key="10">
    <source>
        <dbReference type="PROSITE" id="PS51828"/>
    </source>
</evidence>
<evidence type="ECO:0000256" key="6">
    <source>
        <dbReference type="ARBA" id="ARBA00023157"/>
    </source>
</evidence>
<dbReference type="STRING" id="409849.ENSPMGP00000019344"/>
<dbReference type="Proteomes" id="UP000261520">
    <property type="component" value="Unplaced"/>
</dbReference>
<comment type="cofactor">
    <cofactor evidence="9">
        <name>Ca(2+)</name>
        <dbReference type="ChEBI" id="CHEBI:29108"/>
    </cofactor>
    <text evidence="9">Binds 2 calcium ions per subunit.</text>
</comment>
<evidence type="ECO:0000256" key="8">
    <source>
        <dbReference type="PROSITE-ProRule" id="PRU01172"/>
    </source>
</evidence>
<evidence type="ECO:0000313" key="12">
    <source>
        <dbReference type="Proteomes" id="UP000261520"/>
    </source>
</evidence>
<keyword evidence="3 9" id="KW-0479">Metal-binding</keyword>
<dbReference type="InterPro" id="IPR051005">
    <property type="entry name" value="Pentraxin_domain"/>
</dbReference>
<dbReference type="GO" id="GO:0046872">
    <property type="term" value="F:metal ion binding"/>
    <property type="evidence" value="ECO:0007669"/>
    <property type="project" value="UniProtKB-KW"/>
</dbReference>
<keyword evidence="6" id="KW-1015">Disulfide bond</keyword>
<evidence type="ECO:0000256" key="1">
    <source>
        <dbReference type="ARBA" id="ARBA00004613"/>
    </source>
</evidence>
<name>A0A3B4ARX0_9GOBI</name>
<dbReference type="SUPFAM" id="SSF49899">
    <property type="entry name" value="Concanavalin A-like lectins/glucanases"/>
    <property type="match status" value="1"/>
</dbReference>
<organism evidence="11 12">
    <name type="scientific">Periophthalmus magnuspinnatus</name>
    <dbReference type="NCBI Taxonomy" id="409849"/>
    <lineage>
        <taxon>Eukaryota</taxon>
        <taxon>Metazoa</taxon>
        <taxon>Chordata</taxon>
        <taxon>Craniata</taxon>
        <taxon>Vertebrata</taxon>
        <taxon>Euteleostomi</taxon>
        <taxon>Actinopterygii</taxon>
        <taxon>Neopterygii</taxon>
        <taxon>Teleostei</taxon>
        <taxon>Neoteleostei</taxon>
        <taxon>Acanthomorphata</taxon>
        <taxon>Gobiaria</taxon>
        <taxon>Gobiiformes</taxon>
        <taxon>Gobioidei</taxon>
        <taxon>Gobiidae</taxon>
        <taxon>Oxudercinae</taxon>
        <taxon>Periophthalmus</taxon>
    </lineage>
</organism>
<evidence type="ECO:0000256" key="2">
    <source>
        <dbReference type="ARBA" id="ARBA00022525"/>
    </source>
</evidence>
<dbReference type="Gene3D" id="2.60.120.200">
    <property type="match status" value="1"/>
</dbReference>
<dbReference type="Ensembl" id="ENSPMGT00000020620.1">
    <property type="protein sequence ID" value="ENSPMGP00000019344.1"/>
    <property type="gene ID" value="ENSPMGG00000015549.1"/>
</dbReference>
<accession>A0A3B4ARX0</accession>
<keyword evidence="12" id="KW-1185">Reference proteome</keyword>
<dbReference type="PANTHER" id="PTHR45869">
    <property type="entry name" value="C-REACTIVE PROTEIN-RELATED"/>
    <property type="match status" value="1"/>
</dbReference>
<evidence type="ECO:0000313" key="11">
    <source>
        <dbReference type="Ensembl" id="ENSPMGP00000019344.1"/>
    </source>
</evidence>
<keyword evidence="4" id="KW-0732">Signal</keyword>
<comment type="similarity">
    <text evidence="7 9">Belongs to the pentraxin family.</text>
</comment>
<comment type="subcellular location">
    <subcellularLocation>
        <location evidence="1 9">Secreted</location>
    </subcellularLocation>
</comment>
<protein>
    <recommendedName>
        <fullName evidence="9">Pentraxin family member</fullName>
    </recommendedName>
</protein>
<evidence type="ECO:0000256" key="7">
    <source>
        <dbReference type="ARBA" id="ARBA00038102"/>
    </source>
</evidence>
<comment type="subunit">
    <text evidence="9">Homopentamer. Pentaxin (or pentraxin) have a discoid arrangement of 5 non-covalently bound subunits.</text>
</comment>
<evidence type="ECO:0000256" key="9">
    <source>
        <dbReference type="RuleBase" id="RU362112"/>
    </source>
</evidence>
<evidence type="ECO:0000256" key="5">
    <source>
        <dbReference type="ARBA" id="ARBA00022837"/>
    </source>
</evidence>
<dbReference type="Pfam" id="PF00354">
    <property type="entry name" value="Pentaxin"/>
    <property type="match status" value="1"/>
</dbReference>